<dbReference type="PANTHER" id="PTHR40265">
    <property type="entry name" value="BLL2707 PROTEIN"/>
    <property type="match status" value="1"/>
</dbReference>
<dbReference type="Proteomes" id="UP001285636">
    <property type="component" value="Unassembled WGS sequence"/>
</dbReference>
<dbReference type="AlphaFoldDB" id="A0AAJ2NS63"/>
<dbReference type="RefSeq" id="WP_323467830.1">
    <property type="nucleotide sequence ID" value="NZ_JAWJAY010000247.1"/>
</dbReference>
<protein>
    <submittedName>
        <fullName evidence="2">VOC family protein</fullName>
    </submittedName>
</protein>
<comment type="caution">
    <text evidence="2">The sequence shown here is derived from an EMBL/GenBank/DDBJ whole genome shotgun (WGS) entry which is preliminary data.</text>
</comment>
<dbReference type="EMBL" id="JAWJAY010000247">
    <property type="protein sequence ID" value="MDV2887615.1"/>
    <property type="molecule type" value="Genomic_DNA"/>
</dbReference>
<dbReference type="Pfam" id="PF13468">
    <property type="entry name" value="Glyoxalase_3"/>
    <property type="match status" value="1"/>
</dbReference>
<feature type="non-terminal residue" evidence="2">
    <location>
        <position position="113"/>
    </location>
</feature>
<accession>A0AAJ2NS63</accession>
<name>A0AAJ2NS63_ALKPS</name>
<gene>
    <name evidence="2" type="ORF">RYX45_20800</name>
</gene>
<evidence type="ECO:0000313" key="2">
    <source>
        <dbReference type="EMBL" id="MDV2887615.1"/>
    </source>
</evidence>
<organism evidence="2 3">
    <name type="scientific">Alkalihalophilus pseudofirmus</name>
    <name type="common">Bacillus pseudofirmus</name>
    <dbReference type="NCBI Taxonomy" id="79885"/>
    <lineage>
        <taxon>Bacteria</taxon>
        <taxon>Bacillati</taxon>
        <taxon>Bacillota</taxon>
        <taxon>Bacilli</taxon>
        <taxon>Bacillales</taxon>
        <taxon>Bacillaceae</taxon>
        <taxon>Alkalihalophilus</taxon>
    </lineage>
</organism>
<sequence>KKHREGPAKIAIRTNDLSELAEKFKAEGFTVYGPLPGERVLADGDVIKWSLLFPESNNSELSLPFFIQWEKTDEERLAELKEQGLIGAHTAGNPKLAYVGFDVHDLEEKLDEG</sequence>
<reference evidence="2" key="1">
    <citation type="submission" date="2023-10" db="EMBL/GenBank/DDBJ databases">
        <title>Screening of Alkalihalophilus pseudofirmusBZ-TG-HK211 and Its Alleviation of Salt Stress on Rapeseed Growth.</title>
        <authorList>
            <person name="Zhao B."/>
            <person name="Guo T."/>
        </authorList>
    </citation>
    <scope>NUCLEOTIDE SEQUENCE</scope>
    <source>
        <strain evidence="2">BZ-TG-HK211</strain>
    </source>
</reference>
<proteinExistence type="predicted"/>
<dbReference type="InterPro" id="IPR029068">
    <property type="entry name" value="Glyas_Bleomycin-R_OHBP_Dase"/>
</dbReference>
<dbReference type="PANTHER" id="PTHR40265:SF1">
    <property type="entry name" value="GLYOXALASE-LIKE DOMAIN-CONTAINING PROTEIN"/>
    <property type="match status" value="1"/>
</dbReference>
<evidence type="ECO:0000259" key="1">
    <source>
        <dbReference type="Pfam" id="PF13468"/>
    </source>
</evidence>
<dbReference type="Gene3D" id="3.10.180.10">
    <property type="entry name" value="2,3-Dihydroxybiphenyl 1,2-Dioxygenase, domain 1"/>
    <property type="match status" value="1"/>
</dbReference>
<feature type="domain" description="Glyoxalase-like" evidence="1">
    <location>
        <begin position="3"/>
        <end position="107"/>
    </location>
</feature>
<dbReference type="InterPro" id="IPR025870">
    <property type="entry name" value="Glyoxalase-like_dom"/>
</dbReference>
<feature type="non-terminal residue" evidence="2">
    <location>
        <position position="1"/>
    </location>
</feature>
<evidence type="ECO:0000313" key="3">
    <source>
        <dbReference type="Proteomes" id="UP001285636"/>
    </source>
</evidence>